<evidence type="ECO:0000313" key="1">
    <source>
        <dbReference type="EMBL" id="CAH2324433.1"/>
    </source>
</evidence>
<proteinExistence type="predicted"/>
<sequence length="50" mass="5676">MIFFKNLVQDTKTLAVMDWRLQLKGVPTSRGSGEVRTVNNCEDMSVCVKE</sequence>
<dbReference type="EMBL" id="OW240923">
    <property type="protein sequence ID" value="CAH2324433.1"/>
    <property type="molecule type" value="Genomic_DNA"/>
</dbReference>
<dbReference type="Proteomes" id="UP001295444">
    <property type="component" value="Chromosome 12"/>
</dbReference>
<evidence type="ECO:0000313" key="2">
    <source>
        <dbReference type="Proteomes" id="UP001295444"/>
    </source>
</evidence>
<accession>A0AAD1TG60</accession>
<reference evidence="1" key="1">
    <citation type="submission" date="2022-03" db="EMBL/GenBank/DDBJ databases">
        <authorList>
            <person name="Alioto T."/>
            <person name="Alioto T."/>
            <person name="Gomez Garrido J."/>
        </authorList>
    </citation>
    <scope>NUCLEOTIDE SEQUENCE</scope>
</reference>
<keyword evidence="2" id="KW-1185">Reference proteome</keyword>
<name>A0AAD1TG60_PELCU</name>
<dbReference type="AlphaFoldDB" id="A0AAD1TG60"/>
<feature type="non-terminal residue" evidence="1">
    <location>
        <position position="50"/>
    </location>
</feature>
<organism evidence="1 2">
    <name type="scientific">Pelobates cultripes</name>
    <name type="common">Western spadefoot toad</name>
    <dbReference type="NCBI Taxonomy" id="61616"/>
    <lineage>
        <taxon>Eukaryota</taxon>
        <taxon>Metazoa</taxon>
        <taxon>Chordata</taxon>
        <taxon>Craniata</taxon>
        <taxon>Vertebrata</taxon>
        <taxon>Euteleostomi</taxon>
        <taxon>Amphibia</taxon>
        <taxon>Batrachia</taxon>
        <taxon>Anura</taxon>
        <taxon>Pelobatoidea</taxon>
        <taxon>Pelobatidae</taxon>
        <taxon>Pelobates</taxon>
    </lineage>
</organism>
<gene>
    <name evidence="1" type="ORF">PECUL_23A059751</name>
</gene>
<protein>
    <submittedName>
        <fullName evidence="1">Uncharacterized protein</fullName>
    </submittedName>
</protein>